<dbReference type="FunCoup" id="A0A067Q5R0">
    <property type="interactions" value="24"/>
</dbReference>
<feature type="transmembrane region" description="Helical" evidence="6">
    <location>
        <begin position="390"/>
        <end position="417"/>
    </location>
</feature>
<reference evidence="9" key="1">
    <citation type="journal article" date="2014" name="Proc. Natl. Acad. Sci. U.S.A.">
        <title>Extensive sampling of basidiomycete genomes demonstrates inadequacy of the white-rot/brown-rot paradigm for wood decay fungi.</title>
        <authorList>
            <person name="Riley R."/>
            <person name="Salamov A.A."/>
            <person name="Brown D.W."/>
            <person name="Nagy L.G."/>
            <person name="Floudas D."/>
            <person name="Held B.W."/>
            <person name="Levasseur A."/>
            <person name="Lombard V."/>
            <person name="Morin E."/>
            <person name="Otillar R."/>
            <person name="Lindquist E.A."/>
            <person name="Sun H."/>
            <person name="LaButti K.M."/>
            <person name="Schmutz J."/>
            <person name="Jabbour D."/>
            <person name="Luo H."/>
            <person name="Baker S.E."/>
            <person name="Pisabarro A.G."/>
            <person name="Walton J.D."/>
            <person name="Blanchette R.A."/>
            <person name="Henrissat B."/>
            <person name="Martin F."/>
            <person name="Cullen D."/>
            <person name="Hibbett D.S."/>
            <person name="Grigoriev I.V."/>
        </authorList>
    </citation>
    <scope>NUCLEOTIDE SEQUENCE [LARGE SCALE GENOMIC DNA]</scope>
    <source>
        <strain evidence="9">MUCL 33604</strain>
    </source>
</reference>
<evidence type="ECO:0000313" key="8">
    <source>
        <dbReference type="EMBL" id="KDQ58837.1"/>
    </source>
</evidence>
<gene>
    <name evidence="8" type="ORF">JAAARDRAFT_127904</name>
</gene>
<dbReference type="InterPro" id="IPR011701">
    <property type="entry name" value="MFS"/>
</dbReference>
<feature type="transmembrane region" description="Helical" evidence="6">
    <location>
        <begin position="182"/>
        <end position="201"/>
    </location>
</feature>
<comment type="subcellular location">
    <subcellularLocation>
        <location evidence="1">Membrane</location>
        <topology evidence="1">Multi-pass membrane protein</topology>
    </subcellularLocation>
</comment>
<dbReference type="Gene3D" id="1.20.1250.20">
    <property type="entry name" value="MFS general substrate transporter like domains"/>
    <property type="match status" value="2"/>
</dbReference>
<dbReference type="InParanoid" id="A0A067Q5R0"/>
<dbReference type="Pfam" id="PF07690">
    <property type="entry name" value="MFS_1"/>
    <property type="match status" value="2"/>
</dbReference>
<sequence length="531" mass="57120">MEAEKNPNHPPPPPRSALRSVVIVATCTLAMLVNTASATSSSIALPKIGQDLDIPAQKLQWIVSAYSLTSGCLLLFFGRLADLYGRKRAFVAGSLCMFTFALGCGFAKNDITIDILRGFQGLGAAATIPASLGILAHAFPPSRARSLAFATFSAGAPVGAALGMVIGGVLTQLTRPSWRSTFYFSAGLTALCLIGGIISMDADIPSTETDARVDWIGAALVTVGLTLIVFVLSDGEIAPNGWKTPYIIVLLILGVLLVVAFLFWQRYLESVLDDPNAKYSKWTPPPLMKLSLWKRAKGKMAVMLWVAFLNWSCFLAWNFWVQLYYQDYLRLSPVLTMVRLLPMFLTGIVCNFIVALVVGRVDVVFLIVTGTLFTGCAAIFFAAINPSAPYWAFGFPAAIISVFGADFTFASGTLFVAKVALPHEQSLAGALFQTMTQLGTAFGLTISTIVFNRVLKRGSLKLGVVPDASGMNVPLPAQLKAYEAAQWTAFGFGMLATLLAIVFLRGVGIVGHQHPNKEKETDSEHTVAETQ</sequence>
<dbReference type="Proteomes" id="UP000027265">
    <property type="component" value="Unassembled WGS sequence"/>
</dbReference>
<feature type="domain" description="Major facilitator superfamily (MFS) profile" evidence="7">
    <location>
        <begin position="23"/>
        <end position="514"/>
    </location>
</feature>
<dbReference type="SUPFAM" id="SSF103473">
    <property type="entry name" value="MFS general substrate transporter"/>
    <property type="match status" value="2"/>
</dbReference>
<feature type="transmembrane region" description="Helical" evidence="6">
    <location>
        <begin position="115"/>
        <end position="135"/>
    </location>
</feature>
<dbReference type="EMBL" id="KL197716">
    <property type="protein sequence ID" value="KDQ58837.1"/>
    <property type="molecule type" value="Genomic_DNA"/>
</dbReference>
<feature type="transmembrane region" description="Helical" evidence="6">
    <location>
        <begin position="484"/>
        <end position="504"/>
    </location>
</feature>
<dbReference type="InterPro" id="IPR020846">
    <property type="entry name" value="MFS_dom"/>
</dbReference>
<evidence type="ECO:0000256" key="6">
    <source>
        <dbReference type="SAM" id="Phobius"/>
    </source>
</evidence>
<organism evidence="8 9">
    <name type="scientific">Jaapia argillacea MUCL 33604</name>
    <dbReference type="NCBI Taxonomy" id="933084"/>
    <lineage>
        <taxon>Eukaryota</taxon>
        <taxon>Fungi</taxon>
        <taxon>Dikarya</taxon>
        <taxon>Basidiomycota</taxon>
        <taxon>Agaricomycotina</taxon>
        <taxon>Agaricomycetes</taxon>
        <taxon>Agaricomycetidae</taxon>
        <taxon>Jaapiales</taxon>
        <taxon>Jaapiaceae</taxon>
        <taxon>Jaapia</taxon>
    </lineage>
</organism>
<evidence type="ECO:0000259" key="7">
    <source>
        <dbReference type="PROSITE" id="PS50850"/>
    </source>
</evidence>
<keyword evidence="4 6" id="KW-1133">Transmembrane helix</keyword>
<feature type="transmembrane region" description="Helical" evidence="6">
    <location>
        <begin position="245"/>
        <end position="264"/>
    </location>
</feature>
<feature type="transmembrane region" description="Helical" evidence="6">
    <location>
        <begin position="300"/>
        <end position="320"/>
    </location>
</feature>
<dbReference type="AlphaFoldDB" id="A0A067Q5R0"/>
<feature type="transmembrane region" description="Helical" evidence="6">
    <location>
        <begin position="213"/>
        <end position="233"/>
    </location>
</feature>
<evidence type="ECO:0000313" key="9">
    <source>
        <dbReference type="Proteomes" id="UP000027265"/>
    </source>
</evidence>
<dbReference type="InterPro" id="IPR036259">
    <property type="entry name" value="MFS_trans_sf"/>
</dbReference>
<keyword evidence="2" id="KW-0813">Transport</keyword>
<dbReference type="OrthoDB" id="5086884at2759"/>
<dbReference type="PANTHER" id="PTHR42718:SF9">
    <property type="entry name" value="MAJOR FACILITATOR SUPERFAMILY MULTIDRUG TRANSPORTER MFSC"/>
    <property type="match status" value="1"/>
</dbReference>
<dbReference type="HOGENOM" id="CLU_000960_27_0_1"/>
<name>A0A067Q5R0_9AGAM</name>
<keyword evidence="9" id="KW-1185">Reference proteome</keyword>
<evidence type="ECO:0000256" key="3">
    <source>
        <dbReference type="ARBA" id="ARBA00022692"/>
    </source>
</evidence>
<feature type="transmembrane region" description="Helical" evidence="6">
    <location>
        <begin position="59"/>
        <end position="77"/>
    </location>
</feature>
<dbReference type="GO" id="GO:0016020">
    <property type="term" value="C:membrane"/>
    <property type="evidence" value="ECO:0007669"/>
    <property type="project" value="UniProtKB-SubCell"/>
</dbReference>
<evidence type="ECO:0000256" key="4">
    <source>
        <dbReference type="ARBA" id="ARBA00022989"/>
    </source>
</evidence>
<keyword evidence="5 6" id="KW-0472">Membrane</keyword>
<protein>
    <recommendedName>
        <fullName evidence="7">Major facilitator superfamily (MFS) profile domain-containing protein</fullName>
    </recommendedName>
</protein>
<accession>A0A067Q5R0</accession>
<dbReference type="PANTHER" id="PTHR42718">
    <property type="entry name" value="MAJOR FACILITATOR SUPERFAMILY MULTIDRUG TRANSPORTER MFSC"/>
    <property type="match status" value="1"/>
</dbReference>
<feature type="transmembrane region" description="Helical" evidence="6">
    <location>
        <begin position="340"/>
        <end position="358"/>
    </location>
</feature>
<feature type="transmembrane region" description="Helical" evidence="6">
    <location>
        <begin position="21"/>
        <end position="39"/>
    </location>
</feature>
<feature type="transmembrane region" description="Helical" evidence="6">
    <location>
        <begin position="429"/>
        <end position="451"/>
    </location>
</feature>
<feature type="transmembrane region" description="Helical" evidence="6">
    <location>
        <begin position="147"/>
        <end position="170"/>
    </location>
</feature>
<evidence type="ECO:0000256" key="1">
    <source>
        <dbReference type="ARBA" id="ARBA00004141"/>
    </source>
</evidence>
<dbReference type="GO" id="GO:0022857">
    <property type="term" value="F:transmembrane transporter activity"/>
    <property type="evidence" value="ECO:0007669"/>
    <property type="project" value="InterPro"/>
</dbReference>
<keyword evidence="3 6" id="KW-0812">Transmembrane</keyword>
<proteinExistence type="predicted"/>
<feature type="transmembrane region" description="Helical" evidence="6">
    <location>
        <begin position="363"/>
        <end position="384"/>
    </location>
</feature>
<feature type="transmembrane region" description="Helical" evidence="6">
    <location>
        <begin position="89"/>
        <end position="109"/>
    </location>
</feature>
<evidence type="ECO:0000256" key="5">
    <source>
        <dbReference type="ARBA" id="ARBA00023136"/>
    </source>
</evidence>
<dbReference type="PROSITE" id="PS50850">
    <property type="entry name" value="MFS"/>
    <property type="match status" value="1"/>
</dbReference>
<evidence type="ECO:0000256" key="2">
    <source>
        <dbReference type="ARBA" id="ARBA00022448"/>
    </source>
</evidence>